<protein>
    <submittedName>
        <fullName evidence="3">Amidohydrolase family protein</fullName>
    </submittedName>
</protein>
<dbReference type="EMBL" id="JARESE010000085">
    <property type="protein sequence ID" value="MDE8654514.1"/>
    <property type="molecule type" value="Genomic_DNA"/>
</dbReference>
<evidence type="ECO:0000313" key="3">
    <source>
        <dbReference type="EMBL" id="MDE8654514.1"/>
    </source>
</evidence>
<evidence type="ECO:0000259" key="2">
    <source>
        <dbReference type="Pfam" id="PF04909"/>
    </source>
</evidence>
<dbReference type="InterPro" id="IPR032466">
    <property type="entry name" value="Metal_Hydrolase"/>
</dbReference>
<feature type="domain" description="Amidohydrolase-related" evidence="2">
    <location>
        <begin position="6"/>
        <end position="369"/>
    </location>
</feature>
<evidence type="ECO:0000313" key="4">
    <source>
        <dbReference type="Proteomes" id="UP001216253"/>
    </source>
</evidence>
<dbReference type="InterPro" id="IPR006680">
    <property type="entry name" value="Amidohydro-rel"/>
</dbReference>
<evidence type="ECO:0000256" key="1">
    <source>
        <dbReference type="ARBA" id="ARBA00023239"/>
    </source>
</evidence>
<name>A0ABT5WXB2_9SPHN</name>
<proteinExistence type="predicted"/>
<dbReference type="Proteomes" id="UP001216253">
    <property type="component" value="Unassembled WGS sequence"/>
</dbReference>
<reference evidence="3 4" key="1">
    <citation type="submission" date="2023-03" db="EMBL/GenBank/DDBJ databases">
        <title>NovoSphingobium album sp. nov. isolated from polycyclic aromatic hydrocarbons- and heavy-metal polluted soil.</title>
        <authorList>
            <person name="Liu Z."/>
            <person name="Wang K."/>
        </authorList>
    </citation>
    <scope>NUCLEOTIDE SEQUENCE [LARGE SCALE GENOMIC DNA]</scope>
    <source>
        <strain evidence="3 4">H3SJ31-1</strain>
    </source>
</reference>
<keyword evidence="1" id="KW-0456">Lyase</keyword>
<gene>
    <name evidence="3" type="ORF">PYV00_22710</name>
</gene>
<keyword evidence="4" id="KW-1185">Reference proteome</keyword>
<dbReference type="Pfam" id="PF04909">
    <property type="entry name" value="Amidohydro_2"/>
    <property type="match status" value="1"/>
</dbReference>
<dbReference type="InterPro" id="IPR032465">
    <property type="entry name" value="ACMSD"/>
</dbReference>
<dbReference type="Gene3D" id="3.20.20.140">
    <property type="entry name" value="Metal-dependent hydrolases"/>
    <property type="match status" value="1"/>
</dbReference>
<dbReference type="PANTHER" id="PTHR21240:SF28">
    <property type="entry name" value="ISO-OROTATE DECARBOXYLASE (EUROFUNG)"/>
    <property type="match status" value="1"/>
</dbReference>
<accession>A0ABT5WXB2</accession>
<dbReference type="SUPFAM" id="SSF51556">
    <property type="entry name" value="Metallo-dependent hydrolases"/>
    <property type="match status" value="1"/>
</dbReference>
<dbReference type="PANTHER" id="PTHR21240">
    <property type="entry name" value="2-AMINO-3-CARBOXYLMUCONATE-6-SEMIALDEHYDE DECARBOXYLASE"/>
    <property type="match status" value="1"/>
</dbReference>
<sequence length="369" mass="40997">MTTGYIDFDTHLYEPISVWKDYIDPKFRDRAPEWIEKDGKLMLNLDEKLFPTAPGHGGYAKIYAEDAKVDRSGNDPVSRLGYMDGKGGADVQVIYPTLGLAGFPNSVRDADLAAAFARAYNRYISEFTATDRRRLKGTMLLPANHPEAAAEEMRWAHKHAGLNLAVLTPTPPNDVPWSALEYDPMWQAADELGITVLFHETTAGCPSNAIGIHRYRANWPMLYLCTHVLEAQLAFADMILGGTLAKYPNLRVGAAEAHVHWLPGWLALMDQNFGMGTNIYKDQSLSERELKMKPSEYFRRQCVLAAFPEDTMIAEAMAAAPESIVICSDWPHPIAEEAAANGIQAIETRDELTAAQKQALLVGNAQRFL</sequence>
<comment type="caution">
    <text evidence="3">The sequence shown here is derived from an EMBL/GenBank/DDBJ whole genome shotgun (WGS) entry which is preliminary data.</text>
</comment>
<dbReference type="RefSeq" id="WP_275230628.1">
    <property type="nucleotide sequence ID" value="NZ_JARESE010000085.1"/>
</dbReference>
<organism evidence="3 4">
    <name type="scientific">Novosphingobium album</name>
    <name type="common">ex Liu et al. 2023</name>
    <dbReference type="NCBI Taxonomy" id="3031130"/>
    <lineage>
        <taxon>Bacteria</taxon>
        <taxon>Pseudomonadati</taxon>
        <taxon>Pseudomonadota</taxon>
        <taxon>Alphaproteobacteria</taxon>
        <taxon>Sphingomonadales</taxon>
        <taxon>Sphingomonadaceae</taxon>
        <taxon>Novosphingobium</taxon>
    </lineage>
</organism>